<comment type="caution">
    <text evidence="3">The sequence shown here is derived from an EMBL/GenBank/DDBJ whole genome shotgun (WGS) entry which is preliminary data.</text>
</comment>
<evidence type="ECO:0000256" key="1">
    <source>
        <dbReference type="SAM" id="MobiDB-lite"/>
    </source>
</evidence>
<keyword evidence="4" id="KW-1185">Reference proteome</keyword>
<gene>
    <name evidence="3" type="ORF">EJ04DRAFT_570066</name>
</gene>
<feature type="chain" id="PRO_5040388614" evidence="2">
    <location>
        <begin position="19"/>
        <end position="368"/>
    </location>
</feature>
<dbReference type="Proteomes" id="UP000799444">
    <property type="component" value="Unassembled WGS sequence"/>
</dbReference>
<sequence length="368" mass="40497">MEFLIFITLLSWVGLLDAHVLPPNSISPRPVTQMESHVATITAVSPAVFIDRSQQTPRGSLMRFRPHSGYQDQGDMPNDDEWNSLHCKGERLYAAMGASDEDAPKALNWDGKSTARSDFMNFPAEFTKWGFDVRDNGNEAVGASSQGLVKALEGLGLSTKTADWKSYSVDHGMCGDECPDGKQINGRTYYCTQAEYQIAINSVKNTLIIFDENSPFHAVKTECRNYNTPDSDIEFDISPTSKDLPALKRTSDIIWGVWKQFAGGNKLDQIIVHNIVNGATQNALRRANKQVGVTLEYWDKGHNFPTGTEEFNALLGTPIGNGIAWLLIQHKEALGRSVVKGIKTFGLDGSLVISKDLAWVISIGDAPS</sequence>
<evidence type="ECO:0000313" key="4">
    <source>
        <dbReference type="Proteomes" id="UP000799444"/>
    </source>
</evidence>
<accession>A0A9P4QI90</accession>
<evidence type="ECO:0000256" key="2">
    <source>
        <dbReference type="SAM" id="SignalP"/>
    </source>
</evidence>
<keyword evidence="2" id="KW-0732">Signal</keyword>
<proteinExistence type="predicted"/>
<name>A0A9P4QI90_9PLEO</name>
<organism evidence="3 4">
    <name type="scientific">Polyplosphaeria fusca</name>
    <dbReference type="NCBI Taxonomy" id="682080"/>
    <lineage>
        <taxon>Eukaryota</taxon>
        <taxon>Fungi</taxon>
        <taxon>Dikarya</taxon>
        <taxon>Ascomycota</taxon>
        <taxon>Pezizomycotina</taxon>
        <taxon>Dothideomycetes</taxon>
        <taxon>Pleosporomycetidae</taxon>
        <taxon>Pleosporales</taxon>
        <taxon>Tetraplosphaeriaceae</taxon>
        <taxon>Polyplosphaeria</taxon>
    </lineage>
</organism>
<dbReference type="OrthoDB" id="5337308at2759"/>
<protein>
    <submittedName>
        <fullName evidence="3">Uncharacterized protein</fullName>
    </submittedName>
</protein>
<feature type="signal peptide" evidence="2">
    <location>
        <begin position="1"/>
        <end position="18"/>
    </location>
</feature>
<dbReference type="EMBL" id="ML996311">
    <property type="protein sequence ID" value="KAF2727802.1"/>
    <property type="molecule type" value="Genomic_DNA"/>
</dbReference>
<evidence type="ECO:0000313" key="3">
    <source>
        <dbReference type="EMBL" id="KAF2727802.1"/>
    </source>
</evidence>
<feature type="region of interest" description="Disordered" evidence="1">
    <location>
        <begin position="60"/>
        <end position="79"/>
    </location>
</feature>
<dbReference type="AlphaFoldDB" id="A0A9P4QI90"/>
<reference evidence="3" key="1">
    <citation type="journal article" date="2020" name="Stud. Mycol.">
        <title>101 Dothideomycetes genomes: a test case for predicting lifestyles and emergence of pathogens.</title>
        <authorList>
            <person name="Haridas S."/>
            <person name="Albert R."/>
            <person name="Binder M."/>
            <person name="Bloem J."/>
            <person name="Labutti K."/>
            <person name="Salamov A."/>
            <person name="Andreopoulos B."/>
            <person name="Baker S."/>
            <person name="Barry K."/>
            <person name="Bills G."/>
            <person name="Bluhm B."/>
            <person name="Cannon C."/>
            <person name="Castanera R."/>
            <person name="Culley D."/>
            <person name="Daum C."/>
            <person name="Ezra D."/>
            <person name="Gonzalez J."/>
            <person name="Henrissat B."/>
            <person name="Kuo A."/>
            <person name="Liang C."/>
            <person name="Lipzen A."/>
            <person name="Lutzoni F."/>
            <person name="Magnuson J."/>
            <person name="Mondo S."/>
            <person name="Nolan M."/>
            <person name="Ohm R."/>
            <person name="Pangilinan J."/>
            <person name="Park H.-J."/>
            <person name="Ramirez L."/>
            <person name="Alfaro M."/>
            <person name="Sun H."/>
            <person name="Tritt A."/>
            <person name="Yoshinaga Y."/>
            <person name="Zwiers L.-H."/>
            <person name="Turgeon B."/>
            <person name="Goodwin S."/>
            <person name="Spatafora J."/>
            <person name="Crous P."/>
            <person name="Grigoriev I."/>
        </authorList>
    </citation>
    <scope>NUCLEOTIDE SEQUENCE</scope>
    <source>
        <strain evidence="3">CBS 125425</strain>
    </source>
</reference>